<dbReference type="Proteomes" id="UP000186110">
    <property type="component" value="Chromosome"/>
</dbReference>
<evidence type="ECO:0000313" key="1">
    <source>
        <dbReference type="EMBL" id="APW44425.1"/>
    </source>
</evidence>
<name>A0A1P8KEN8_9BURK</name>
<gene>
    <name evidence="1" type="ORF">RS694_19145</name>
</gene>
<dbReference type="KEGG" id="rsb:RS694_19145"/>
<dbReference type="EMBL" id="CP019239">
    <property type="protein sequence ID" value="APW44425.1"/>
    <property type="molecule type" value="Genomic_DNA"/>
</dbReference>
<evidence type="ECO:0000313" key="2">
    <source>
        <dbReference type="Proteomes" id="UP000186110"/>
    </source>
</evidence>
<keyword evidence="2" id="KW-1185">Reference proteome</keyword>
<reference evidence="1 2" key="1">
    <citation type="submission" date="2017-01" db="EMBL/GenBank/DDBJ databases">
        <authorList>
            <person name="Mah S.A."/>
            <person name="Swanson W.J."/>
            <person name="Moy G.W."/>
            <person name="Vacquier V.D."/>
        </authorList>
    </citation>
    <scope>NUCLEOTIDE SEQUENCE [LARGE SCALE GENOMIC DNA]</scope>
    <source>
        <strain evidence="1 2">DSM 22694</strain>
    </source>
</reference>
<protein>
    <submittedName>
        <fullName evidence="1">Uncharacterized protein</fullName>
    </submittedName>
</protein>
<organism evidence="1 2">
    <name type="scientific">Rhodoferax saidenbachensis</name>
    <dbReference type="NCBI Taxonomy" id="1484693"/>
    <lineage>
        <taxon>Bacteria</taxon>
        <taxon>Pseudomonadati</taxon>
        <taxon>Pseudomonadota</taxon>
        <taxon>Betaproteobacteria</taxon>
        <taxon>Burkholderiales</taxon>
        <taxon>Comamonadaceae</taxon>
        <taxon>Rhodoferax</taxon>
    </lineage>
</organism>
<accession>A0A1P8KEN8</accession>
<sequence>MATAVSPIFLQQAQWDSILGEMRKNATGGAYDAIFSNKRLTMKVAAVKEKLTDLAEDAKGVYEALPSVSIELPSLSLPNITIPNILKALRQALGALRDLAAGALEFIRDKFMELLSVFAKLKEMLLEAFSGLMQVFDFIDMGAILDFMISLMPEVFVNFIGSVVAAIVPILQQLAAAWSLLKAIGQVVKTIVMRAMVGYSASFVASNVFNDAACAEILRMLDKDIMKSSAALAKDIANTAISVAAAPVHGAGVISGVVTALAKLLIRIASYVAEYKSIQKANLYLDYIDYKPMDRNPVALFKASPVLGAIYLNRVSTSDLLPFSDVGGVRKPSFFNRNPKQMSLQTMQQIEIERLSKKLDPLRTKSRKVEADSPLHLVTKGEAMATAVDEMKDELKDAVKDQFKDFAKGAVGLSSD</sequence>
<dbReference type="AlphaFoldDB" id="A0A1P8KEN8"/>
<proteinExistence type="predicted"/>